<protein>
    <submittedName>
        <fullName evidence="2">Homolog to DNA topoisomerase 1</fullName>
    </submittedName>
</protein>
<dbReference type="STRING" id="348780.NP_0446A"/>
<organism evidence="2 3">
    <name type="scientific">Natronomonas pharaonis (strain ATCC 35678 / DSM 2160 / CIP 103997 / JCM 8858 / NBRC 14720 / NCIMB 2260 / Gabara)</name>
    <name type="common">Halobacterium pharaonis</name>
    <dbReference type="NCBI Taxonomy" id="348780"/>
    <lineage>
        <taxon>Archaea</taxon>
        <taxon>Methanobacteriati</taxon>
        <taxon>Methanobacteriota</taxon>
        <taxon>Stenosarchaea group</taxon>
        <taxon>Halobacteria</taxon>
        <taxon>Halobacteriales</taxon>
        <taxon>Natronomonadaceae</taxon>
        <taxon>Natronomonas</taxon>
    </lineage>
</organism>
<dbReference type="OrthoDB" id="190320at2157"/>
<dbReference type="AlphaFoldDB" id="A0A1U7ETQ8"/>
<evidence type="ECO:0000313" key="3">
    <source>
        <dbReference type="Proteomes" id="UP000002698"/>
    </source>
</evidence>
<proteinExistence type="predicted"/>
<reference evidence="2 3" key="1">
    <citation type="journal article" date="2005" name="Genome Res.">
        <title>Living with two extremes: conclusions from the genome sequence of Natronomonas pharaonis.</title>
        <authorList>
            <person name="Falb M."/>
            <person name="Pfeiffer F."/>
            <person name="Palm P."/>
            <person name="Rodewald K."/>
            <person name="Hickmann V."/>
            <person name="Tittor J."/>
            <person name="Oesterhelt D."/>
        </authorList>
    </citation>
    <scope>NUCLEOTIDE SEQUENCE [LARGE SCALE GENOMIC DNA]</scope>
    <source>
        <strain evidence="3">ATCC 35678 / DSM 2160 / CIP 103997 / JCM 8858 / NBRC 14720 / NCIMB 2260 / Gabara</strain>
    </source>
</reference>
<dbReference type="EMBL" id="CR936257">
    <property type="protein sequence ID" value="CAI48314.1"/>
    <property type="molecule type" value="Genomic_DNA"/>
</dbReference>
<dbReference type="Proteomes" id="UP000002698">
    <property type="component" value="Chromosome"/>
</dbReference>
<dbReference type="HOGENOM" id="CLU_1131576_0_0_2"/>
<evidence type="ECO:0000259" key="1">
    <source>
        <dbReference type="Pfam" id="PF21003"/>
    </source>
</evidence>
<keyword evidence="3" id="KW-1185">Reference proteome</keyword>
<dbReference type="Gene3D" id="2.70.180.20">
    <property type="match status" value="1"/>
</dbReference>
<dbReference type="InterPro" id="IPR048302">
    <property type="entry name" value="NucS_N"/>
</dbReference>
<dbReference type="KEGG" id="nph:NP_0446A"/>
<dbReference type="InterPro" id="IPR049173">
    <property type="entry name" value="NucS_N_sf"/>
</dbReference>
<dbReference type="RefSeq" id="WP_011321950.1">
    <property type="nucleotide sequence ID" value="NC_007426.1"/>
</dbReference>
<feature type="domain" description="Endonuclease NucS N-terminal PH-like" evidence="1">
    <location>
        <begin position="3"/>
        <end position="90"/>
    </location>
</feature>
<gene>
    <name evidence="2" type="ordered locus">NP_0446A</name>
</gene>
<dbReference type="EnsemblBacteria" id="CAI48314">
    <property type="protein sequence ID" value="CAI48314"/>
    <property type="gene ID" value="NP_0446A"/>
</dbReference>
<evidence type="ECO:0000313" key="2">
    <source>
        <dbReference type="EMBL" id="CAI48314.1"/>
    </source>
</evidence>
<sequence length="240" mass="25386">MPIRTITGDCLVRFEGPRDRTVRGTVLAVVKPDNTVLVHDIDGYQPAAWLTRASELSLTRDPLWLVAVDGDETLRIEAVGDVTVTEHEATVAGTPVGNCRCGGDLVRSGGGVSCLDCGERFGLPSGATTTGDDCSCGLPTVRVDRGEPFELCLDPDCGSLLEAVRAAFEGEWACPECGSDLDIIRRGGLLAGCEQYPDCETAFSIPDGVVDGRCGCGLPVFETATGRRCLDTDCSVGRDR</sequence>
<dbReference type="GeneID" id="3700858"/>
<dbReference type="Pfam" id="PF21003">
    <property type="entry name" value="NucS_N"/>
    <property type="match status" value="1"/>
</dbReference>
<dbReference type="eggNOG" id="arCOG01305">
    <property type="taxonomic scope" value="Archaea"/>
</dbReference>
<accession>A0A1U7ETQ8</accession>
<name>A0A1U7ETQ8_NATPD</name>